<dbReference type="Proteomes" id="UP000327493">
    <property type="component" value="Chromosome 7"/>
</dbReference>
<sequence>MSSDQSPPGRVEDKWPNSLITSAAPVGVGQQENRGGQSGETGLWFLPLSSFPSGFVALPPFLPSSPGARQRKHGLEEGKEEGKSIFFNTPFILFIPKDSDTNRKKEKDHPASRNQ</sequence>
<name>A0A5J5DDH2_9PERO</name>
<reference evidence="2 3" key="1">
    <citation type="submission" date="2019-08" db="EMBL/GenBank/DDBJ databases">
        <title>A chromosome-level genome assembly, high-density linkage maps, and genome scans reveal the genomic architecture of hybrid incompatibilities underlying speciation via character displacement in darters (Percidae: Etheostominae).</title>
        <authorList>
            <person name="Moran R.L."/>
            <person name="Catchen J.M."/>
            <person name="Fuller R.C."/>
        </authorList>
    </citation>
    <scope>NUCLEOTIDE SEQUENCE [LARGE SCALE GENOMIC DNA]</scope>
    <source>
        <strain evidence="2">EspeVRDwgs_2016</strain>
        <tissue evidence="2">Muscle</tissue>
    </source>
</reference>
<protein>
    <submittedName>
        <fullName evidence="2">Uncharacterized protein</fullName>
    </submittedName>
</protein>
<feature type="region of interest" description="Disordered" evidence="1">
    <location>
        <begin position="1"/>
        <end position="41"/>
    </location>
</feature>
<keyword evidence="3" id="KW-1185">Reference proteome</keyword>
<feature type="non-terminal residue" evidence="2">
    <location>
        <position position="115"/>
    </location>
</feature>
<dbReference type="AlphaFoldDB" id="A0A5J5DDH2"/>
<evidence type="ECO:0000313" key="2">
    <source>
        <dbReference type="EMBL" id="KAA8591315.1"/>
    </source>
</evidence>
<proteinExistence type="predicted"/>
<dbReference type="EMBL" id="VOFY01000007">
    <property type="protein sequence ID" value="KAA8591315.1"/>
    <property type="molecule type" value="Genomic_DNA"/>
</dbReference>
<comment type="caution">
    <text evidence="2">The sequence shown here is derived from an EMBL/GenBank/DDBJ whole genome shotgun (WGS) entry which is preliminary data.</text>
</comment>
<organism evidence="2 3">
    <name type="scientific">Etheostoma spectabile</name>
    <name type="common">orangethroat darter</name>
    <dbReference type="NCBI Taxonomy" id="54343"/>
    <lineage>
        <taxon>Eukaryota</taxon>
        <taxon>Metazoa</taxon>
        <taxon>Chordata</taxon>
        <taxon>Craniata</taxon>
        <taxon>Vertebrata</taxon>
        <taxon>Euteleostomi</taxon>
        <taxon>Actinopterygii</taxon>
        <taxon>Neopterygii</taxon>
        <taxon>Teleostei</taxon>
        <taxon>Neoteleostei</taxon>
        <taxon>Acanthomorphata</taxon>
        <taxon>Eupercaria</taxon>
        <taxon>Perciformes</taxon>
        <taxon>Percoidei</taxon>
        <taxon>Percidae</taxon>
        <taxon>Etheostomatinae</taxon>
        <taxon>Etheostoma</taxon>
    </lineage>
</organism>
<evidence type="ECO:0000313" key="3">
    <source>
        <dbReference type="Proteomes" id="UP000327493"/>
    </source>
</evidence>
<gene>
    <name evidence="2" type="ORF">FQN60_002258</name>
</gene>
<accession>A0A5J5DDH2</accession>
<feature type="region of interest" description="Disordered" evidence="1">
    <location>
        <begin position="62"/>
        <end position="81"/>
    </location>
</feature>
<evidence type="ECO:0000256" key="1">
    <source>
        <dbReference type="SAM" id="MobiDB-lite"/>
    </source>
</evidence>